<dbReference type="GO" id="GO:0090729">
    <property type="term" value="F:toxin activity"/>
    <property type="evidence" value="ECO:0007669"/>
    <property type="project" value="UniProtKB-KW"/>
</dbReference>
<dbReference type="GO" id="GO:0004540">
    <property type="term" value="F:RNA nuclease activity"/>
    <property type="evidence" value="ECO:0007669"/>
    <property type="project" value="InterPro"/>
</dbReference>
<accession>A0A5C8NXM3</accession>
<evidence type="ECO:0000256" key="2">
    <source>
        <dbReference type="ARBA" id="ARBA00022722"/>
    </source>
</evidence>
<evidence type="ECO:0000313" key="8">
    <source>
        <dbReference type="EMBL" id="TXL65983.1"/>
    </source>
</evidence>
<proteinExistence type="inferred from homology"/>
<dbReference type="CDD" id="cd09873">
    <property type="entry name" value="PIN_Pae0151-like"/>
    <property type="match status" value="1"/>
</dbReference>
<dbReference type="GO" id="GO:0016787">
    <property type="term" value="F:hydrolase activity"/>
    <property type="evidence" value="ECO:0007669"/>
    <property type="project" value="UniProtKB-KW"/>
</dbReference>
<keyword evidence="2 6" id="KW-0540">Nuclease</keyword>
<dbReference type="InterPro" id="IPR002716">
    <property type="entry name" value="PIN_dom"/>
</dbReference>
<feature type="domain" description="PIN" evidence="7">
    <location>
        <begin position="28"/>
        <end position="141"/>
    </location>
</feature>
<evidence type="ECO:0000256" key="6">
    <source>
        <dbReference type="HAMAP-Rule" id="MF_00265"/>
    </source>
</evidence>
<dbReference type="OrthoDB" id="328160at2"/>
<dbReference type="Gene3D" id="3.40.50.1010">
    <property type="entry name" value="5'-nuclease"/>
    <property type="match status" value="1"/>
</dbReference>
<evidence type="ECO:0000259" key="7">
    <source>
        <dbReference type="Pfam" id="PF01850"/>
    </source>
</evidence>
<dbReference type="EC" id="3.1.-.-" evidence="6"/>
<keyword evidence="9" id="KW-1185">Reference proteome</keyword>
<keyword evidence="1 6" id="KW-1277">Toxin-antitoxin system</keyword>
<reference evidence="8 9" key="1">
    <citation type="submission" date="2019-06" db="EMBL/GenBank/DDBJ databases">
        <title>Quisquiliibacterium sp. nov., isolated from a maize field.</title>
        <authorList>
            <person name="Lin S.-Y."/>
            <person name="Tsai C.-F."/>
            <person name="Young C.-C."/>
        </authorList>
    </citation>
    <scope>NUCLEOTIDE SEQUENCE [LARGE SCALE GENOMIC DNA]</scope>
    <source>
        <strain evidence="8 9">CC-CFT501</strain>
    </source>
</reference>
<evidence type="ECO:0000256" key="3">
    <source>
        <dbReference type="ARBA" id="ARBA00022723"/>
    </source>
</evidence>
<keyword evidence="5 6" id="KW-0460">Magnesium</keyword>
<keyword evidence="6" id="KW-0800">Toxin</keyword>
<dbReference type="InterPro" id="IPR022907">
    <property type="entry name" value="VapC_family"/>
</dbReference>
<comment type="caution">
    <text evidence="8">The sequence shown here is derived from an EMBL/GenBank/DDBJ whole genome shotgun (WGS) entry which is preliminary data.</text>
</comment>
<evidence type="ECO:0000256" key="1">
    <source>
        <dbReference type="ARBA" id="ARBA00022649"/>
    </source>
</evidence>
<feature type="binding site" evidence="6">
    <location>
        <position position="116"/>
    </location>
    <ligand>
        <name>Mg(2+)</name>
        <dbReference type="ChEBI" id="CHEBI:18420"/>
    </ligand>
</feature>
<dbReference type="Proteomes" id="UP000321548">
    <property type="component" value="Unassembled WGS sequence"/>
</dbReference>
<comment type="similarity">
    <text evidence="6">Belongs to the PINc/VapC protein family.</text>
</comment>
<dbReference type="SUPFAM" id="SSF88723">
    <property type="entry name" value="PIN domain-like"/>
    <property type="match status" value="1"/>
</dbReference>
<dbReference type="EMBL" id="VDUY01000003">
    <property type="protein sequence ID" value="TXL65983.1"/>
    <property type="molecule type" value="Genomic_DNA"/>
</dbReference>
<dbReference type="HAMAP" id="MF_00265">
    <property type="entry name" value="VapC_Nob1"/>
    <property type="match status" value="1"/>
</dbReference>
<dbReference type="InterPro" id="IPR044153">
    <property type="entry name" value="PIN_Pae0151-like"/>
</dbReference>
<dbReference type="AlphaFoldDB" id="A0A5C8NXM3"/>
<evidence type="ECO:0000313" key="9">
    <source>
        <dbReference type="Proteomes" id="UP000321548"/>
    </source>
</evidence>
<dbReference type="PANTHER" id="PTHR35901">
    <property type="entry name" value="RIBONUCLEASE VAPC3"/>
    <property type="match status" value="1"/>
</dbReference>
<dbReference type="InterPro" id="IPR029060">
    <property type="entry name" value="PIN-like_dom_sf"/>
</dbReference>
<evidence type="ECO:0000256" key="4">
    <source>
        <dbReference type="ARBA" id="ARBA00022801"/>
    </source>
</evidence>
<protein>
    <recommendedName>
        <fullName evidence="6">Ribonuclease VapC</fullName>
        <shortName evidence="6">RNase VapC</shortName>
        <ecNumber evidence="6">3.1.-.-</ecNumber>
    </recommendedName>
    <alternativeName>
        <fullName evidence="6">Toxin VapC</fullName>
    </alternativeName>
</protein>
<dbReference type="Pfam" id="PF01850">
    <property type="entry name" value="PIN"/>
    <property type="match status" value="1"/>
</dbReference>
<comment type="function">
    <text evidence="6">Toxic component of a toxin-antitoxin (TA) system. An RNase.</text>
</comment>
<organism evidence="8 9">
    <name type="scientific">Zeimonas arvi</name>
    <dbReference type="NCBI Taxonomy" id="2498847"/>
    <lineage>
        <taxon>Bacteria</taxon>
        <taxon>Pseudomonadati</taxon>
        <taxon>Pseudomonadota</taxon>
        <taxon>Betaproteobacteria</taxon>
        <taxon>Burkholderiales</taxon>
        <taxon>Burkholderiaceae</taxon>
        <taxon>Zeimonas</taxon>
    </lineage>
</organism>
<dbReference type="GO" id="GO:0000287">
    <property type="term" value="F:magnesium ion binding"/>
    <property type="evidence" value="ECO:0007669"/>
    <property type="project" value="UniProtKB-UniRule"/>
</dbReference>
<feature type="binding site" evidence="6">
    <location>
        <position position="29"/>
    </location>
    <ligand>
        <name>Mg(2+)</name>
        <dbReference type="ChEBI" id="CHEBI:18420"/>
    </ligand>
</feature>
<comment type="cofactor">
    <cofactor evidence="6">
        <name>Mg(2+)</name>
        <dbReference type="ChEBI" id="CHEBI:18420"/>
    </cofactor>
</comment>
<sequence length="151" mass="16557">MNPRPAHRRQLIIAEPPPRFRVSPPLTVDCSVIAALLFAEPRADEARTMIAHRDLHAPTLIDYEIVNVATRKAKVGFERQVEAALGHYAGLAIDVHAIDLAETLAIARRYAISAYDAAYLWLAGFLKTPLATFDARLGKAAQRYLGSLGKG</sequence>
<dbReference type="PANTHER" id="PTHR35901:SF1">
    <property type="entry name" value="EXONUCLEASE VAPC9"/>
    <property type="match status" value="1"/>
</dbReference>
<dbReference type="InterPro" id="IPR051619">
    <property type="entry name" value="TypeII_TA_RNase_PINc/VapC"/>
</dbReference>
<evidence type="ECO:0000256" key="5">
    <source>
        <dbReference type="ARBA" id="ARBA00022842"/>
    </source>
</evidence>
<gene>
    <name evidence="6" type="primary">vapC</name>
    <name evidence="8" type="ORF">FHP08_07850</name>
</gene>
<keyword evidence="4 6" id="KW-0378">Hydrolase</keyword>
<keyword evidence="3 6" id="KW-0479">Metal-binding</keyword>
<name>A0A5C8NXM3_9BURK</name>